<comment type="catalytic activity">
    <reaction evidence="7 9 12">
        <text>orotidine 5'-phosphate + H(+) = UMP + CO2</text>
        <dbReference type="Rhea" id="RHEA:11596"/>
        <dbReference type="ChEBI" id="CHEBI:15378"/>
        <dbReference type="ChEBI" id="CHEBI:16526"/>
        <dbReference type="ChEBI" id="CHEBI:57538"/>
        <dbReference type="ChEBI" id="CHEBI:57865"/>
        <dbReference type="EC" id="4.1.1.23"/>
    </reaction>
</comment>
<reference evidence="15" key="1">
    <citation type="submission" date="2016-10" db="EMBL/GenBank/DDBJ databases">
        <authorList>
            <person name="Varghese N."/>
            <person name="Submissions S."/>
        </authorList>
    </citation>
    <scope>NUCLEOTIDE SEQUENCE [LARGE SCALE GENOMIC DNA]</scope>
    <source>
        <strain evidence="15">DSM 13327</strain>
    </source>
</reference>
<dbReference type="CDD" id="cd04725">
    <property type="entry name" value="OMP_decarboxylase_like"/>
    <property type="match status" value="1"/>
</dbReference>
<evidence type="ECO:0000256" key="1">
    <source>
        <dbReference type="ARBA" id="ARBA00002356"/>
    </source>
</evidence>
<dbReference type="InterPro" id="IPR014732">
    <property type="entry name" value="OMPdecase"/>
</dbReference>
<dbReference type="FunFam" id="3.20.20.70:FF:000015">
    <property type="entry name" value="Orotidine 5'-phosphate decarboxylase"/>
    <property type="match status" value="1"/>
</dbReference>
<comment type="pathway">
    <text evidence="2 9 12">Pyrimidine metabolism; UMP biosynthesis via de novo pathway; UMP from orotate: step 2/2.</text>
</comment>
<evidence type="ECO:0000256" key="4">
    <source>
        <dbReference type="ARBA" id="ARBA00022793"/>
    </source>
</evidence>
<evidence type="ECO:0000256" key="7">
    <source>
        <dbReference type="ARBA" id="ARBA00049157"/>
    </source>
</evidence>
<dbReference type="UniPathway" id="UPA00070">
    <property type="reaction ID" value="UER00120"/>
</dbReference>
<dbReference type="InterPro" id="IPR001754">
    <property type="entry name" value="OMPdeCOase_dom"/>
</dbReference>
<dbReference type="STRING" id="1123291.SAMN04490355_102573"/>
<evidence type="ECO:0000256" key="11">
    <source>
        <dbReference type="PIRSR" id="PIRSR614732-2"/>
    </source>
</evidence>
<organism evidence="14 15">
    <name type="scientific">Pelosinus propionicus DSM 13327</name>
    <dbReference type="NCBI Taxonomy" id="1123291"/>
    <lineage>
        <taxon>Bacteria</taxon>
        <taxon>Bacillati</taxon>
        <taxon>Bacillota</taxon>
        <taxon>Negativicutes</taxon>
        <taxon>Selenomonadales</taxon>
        <taxon>Sporomusaceae</taxon>
        <taxon>Pelosinus</taxon>
    </lineage>
</organism>
<keyword evidence="15" id="KW-1185">Reference proteome</keyword>
<feature type="binding site" evidence="9">
    <location>
        <begin position="61"/>
        <end position="70"/>
    </location>
    <ligand>
        <name>substrate</name>
    </ligand>
</feature>
<dbReference type="InterPro" id="IPR011060">
    <property type="entry name" value="RibuloseP-bd_barrel"/>
</dbReference>
<feature type="binding site" evidence="9 11">
    <location>
        <position position="12"/>
    </location>
    <ligand>
        <name>substrate</name>
    </ligand>
</feature>
<dbReference type="PROSITE" id="PS00156">
    <property type="entry name" value="OMPDECASE"/>
    <property type="match status" value="1"/>
</dbReference>
<dbReference type="NCBIfam" id="NF001273">
    <property type="entry name" value="PRK00230.1"/>
    <property type="match status" value="1"/>
</dbReference>
<sequence>MSSDQRLIVALDVHSMESVRQLVGQLGDSVSYYKVGMELFYSVGSQVITYLRQQNKDIFLDLKLHDIPNTVGQGLATLTQLGATMLNVHAAGGFSMMQAAAIAVKNKAIEIQARRPKLIAVTVLTSMNENEWSGIGYNVDLSQQVIHLSKLAQKAGMDGVVASPQEAAQIQKACGSEFIVVTPGIRPNGAAINDQSRIATPAGALKNGAHHLVIGRPITAAANPRQAVKDILREMRDLA</sequence>
<feature type="binding site" evidence="9 11">
    <location>
        <position position="125"/>
    </location>
    <ligand>
        <name>substrate</name>
    </ligand>
</feature>
<feature type="active site" description="For OMPdecase activity" evidence="10">
    <location>
        <position position="66"/>
    </location>
</feature>
<dbReference type="Proteomes" id="UP000199520">
    <property type="component" value="Unassembled WGS sequence"/>
</dbReference>
<dbReference type="EC" id="4.1.1.23" evidence="9"/>
<dbReference type="EMBL" id="FOTS01000025">
    <property type="protein sequence ID" value="SFL91778.1"/>
    <property type="molecule type" value="Genomic_DNA"/>
</dbReference>
<dbReference type="HAMAP" id="MF_01200_B">
    <property type="entry name" value="OMPdecase_type1_B"/>
    <property type="match status" value="1"/>
</dbReference>
<dbReference type="Gene3D" id="3.20.20.70">
    <property type="entry name" value="Aldolase class I"/>
    <property type="match status" value="1"/>
</dbReference>
<dbReference type="GO" id="GO:0004590">
    <property type="term" value="F:orotidine-5'-phosphate decarboxylase activity"/>
    <property type="evidence" value="ECO:0007669"/>
    <property type="project" value="UniProtKB-UniRule"/>
</dbReference>
<gene>
    <name evidence="9" type="primary">pyrF</name>
    <name evidence="14" type="ORF">SAMN04490355_102573</name>
</gene>
<dbReference type="SUPFAM" id="SSF51366">
    <property type="entry name" value="Ribulose-phoshate binding barrel"/>
    <property type="match status" value="1"/>
</dbReference>
<dbReference type="GO" id="GO:0006207">
    <property type="term" value="P:'de novo' pyrimidine nucleobase biosynthetic process"/>
    <property type="evidence" value="ECO:0007669"/>
    <property type="project" value="InterPro"/>
</dbReference>
<evidence type="ECO:0000256" key="12">
    <source>
        <dbReference type="RuleBase" id="RU000512"/>
    </source>
</evidence>
<accession>A0A1I4LKZ9</accession>
<dbReference type="InterPro" id="IPR047596">
    <property type="entry name" value="OMPdecase_bac"/>
</dbReference>
<evidence type="ECO:0000256" key="9">
    <source>
        <dbReference type="HAMAP-Rule" id="MF_01200"/>
    </source>
</evidence>
<feature type="active site" description="For OMPdecase activity" evidence="10">
    <location>
        <position position="63"/>
    </location>
</feature>
<evidence type="ECO:0000256" key="6">
    <source>
        <dbReference type="ARBA" id="ARBA00023239"/>
    </source>
</evidence>
<feature type="binding site" evidence="9 11">
    <location>
        <position position="195"/>
    </location>
    <ligand>
        <name>substrate</name>
    </ligand>
</feature>
<dbReference type="Pfam" id="PF00215">
    <property type="entry name" value="OMPdecase"/>
    <property type="match status" value="1"/>
</dbReference>
<keyword evidence="4 9" id="KW-0210">Decarboxylase</keyword>
<keyword evidence="5 9" id="KW-0665">Pyrimidine biosynthesis</keyword>
<dbReference type="GO" id="GO:0005829">
    <property type="term" value="C:cytosol"/>
    <property type="evidence" value="ECO:0007669"/>
    <property type="project" value="TreeGrafter"/>
</dbReference>
<comment type="function">
    <text evidence="1 9">Catalyzes the decarboxylation of orotidine 5'-monophosphate (OMP) to uridine 5'-monophosphate (UMP).</text>
</comment>
<dbReference type="AlphaFoldDB" id="A0A1I4LKZ9"/>
<evidence type="ECO:0000313" key="14">
    <source>
        <dbReference type="EMBL" id="SFL91778.1"/>
    </source>
</evidence>
<evidence type="ECO:0000256" key="5">
    <source>
        <dbReference type="ARBA" id="ARBA00022975"/>
    </source>
</evidence>
<dbReference type="InterPro" id="IPR013785">
    <property type="entry name" value="Aldolase_TIM"/>
</dbReference>
<feature type="binding site" evidence="9 11">
    <location>
        <position position="186"/>
    </location>
    <ligand>
        <name>substrate</name>
    </ligand>
</feature>
<feature type="binding site" evidence="9 11">
    <location>
        <position position="215"/>
    </location>
    <ligand>
        <name>substrate</name>
    </ligand>
</feature>
<evidence type="ECO:0000256" key="8">
    <source>
        <dbReference type="ARBA" id="ARBA00061012"/>
    </source>
</evidence>
<evidence type="ECO:0000256" key="3">
    <source>
        <dbReference type="ARBA" id="ARBA00011738"/>
    </source>
</evidence>
<name>A0A1I4LKZ9_9FIRM</name>
<dbReference type="PANTHER" id="PTHR32119">
    <property type="entry name" value="OROTIDINE 5'-PHOSPHATE DECARBOXYLASE"/>
    <property type="match status" value="1"/>
</dbReference>
<dbReference type="RefSeq" id="WP_090938514.1">
    <property type="nucleotide sequence ID" value="NZ_FOTS01000025.1"/>
</dbReference>
<dbReference type="NCBIfam" id="TIGR01740">
    <property type="entry name" value="pyrF"/>
    <property type="match status" value="1"/>
</dbReference>
<evidence type="ECO:0000256" key="10">
    <source>
        <dbReference type="PIRSR" id="PIRSR614732-1"/>
    </source>
</evidence>
<dbReference type="InterPro" id="IPR018089">
    <property type="entry name" value="OMPdecase_AS"/>
</dbReference>
<evidence type="ECO:0000313" key="15">
    <source>
        <dbReference type="Proteomes" id="UP000199520"/>
    </source>
</evidence>
<keyword evidence="6 9" id="KW-0456">Lyase</keyword>
<evidence type="ECO:0000256" key="2">
    <source>
        <dbReference type="ARBA" id="ARBA00004861"/>
    </source>
</evidence>
<comment type="similarity">
    <text evidence="8 9">Belongs to the OMP decarboxylase family. Type 1 subfamily.</text>
</comment>
<dbReference type="PANTHER" id="PTHR32119:SF2">
    <property type="entry name" value="OROTIDINE 5'-PHOSPHATE DECARBOXYLASE"/>
    <property type="match status" value="1"/>
</dbReference>
<feature type="domain" description="Orotidine 5'-phosphate decarboxylase" evidence="13">
    <location>
        <begin position="6"/>
        <end position="231"/>
    </location>
</feature>
<feature type="active site" description="For OMPdecase activity" evidence="10">
    <location>
        <position position="61"/>
    </location>
</feature>
<feature type="binding site" evidence="9 11">
    <location>
        <position position="34"/>
    </location>
    <ligand>
        <name>substrate</name>
    </ligand>
</feature>
<evidence type="ECO:0000259" key="13">
    <source>
        <dbReference type="SMART" id="SM00934"/>
    </source>
</evidence>
<proteinExistence type="inferred from homology"/>
<dbReference type="GO" id="GO:0044205">
    <property type="term" value="P:'de novo' UMP biosynthetic process"/>
    <property type="evidence" value="ECO:0007669"/>
    <property type="project" value="UniProtKB-UniRule"/>
</dbReference>
<protein>
    <recommendedName>
        <fullName evidence="9">Orotidine 5'-phosphate decarboxylase</fullName>
        <ecNumber evidence="9">4.1.1.23</ecNumber>
    </recommendedName>
    <alternativeName>
        <fullName evidence="9">OMP decarboxylase</fullName>
        <shortName evidence="9">OMPDCase</shortName>
        <shortName evidence="9">OMPdecase</shortName>
    </alternativeName>
</protein>
<comment type="subunit">
    <text evidence="3 9">Homodimer.</text>
</comment>
<dbReference type="SMART" id="SM00934">
    <property type="entry name" value="OMPdecase"/>
    <property type="match status" value="1"/>
</dbReference>
<feature type="active site" description="Proton donor" evidence="9">
    <location>
        <position position="63"/>
    </location>
</feature>
<feature type="binding site" evidence="9 11">
    <location>
        <position position="216"/>
    </location>
    <ligand>
        <name>substrate</name>
    </ligand>
</feature>
<dbReference type="OrthoDB" id="9806203at2"/>